<evidence type="ECO:0000256" key="13">
    <source>
        <dbReference type="HAMAP-Rule" id="MF_00394"/>
    </source>
</evidence>
<evidence type="ECO:0000313" key="20">
    <source>
        <dbReference type="EMBL" id="KZL94420.1"/>
    </source>
</evidence>
<dbReference type="PANTHER" id="PTHR11728">
    <property type="entry name" value="GLYCEROL-3-PHOSPHATE DEHYDROGENASE"/>
    <property type="match status" value="1"/>
</dbReference>
<dbReference type="PANTHER" id="PTHR11728:SF1">
    <property type="entry name" value="GLYCEROL-3-PHOSPHATE DEHYDROGENASE [NAD(+)] 2, CHLOROPLASTIC"/>
    <property type="match status" value="1"/>
</dbReference>
<evidence type="ECO:0000256" key="10">
    <source>
        <dbReference type="ARBA" id="ARBA00066687"/>
    </source>
</evidence>
<dbReference type="OrthoDB" id="9812273at2"/>
<dbReference type="EC" id="1.1.1.94" evidence="10 13"/>
<feature type="binding site" evidence="16">
    <location>
        <position position="139"/>
    </location>
    <ligand>
        <name>NAD(+)</name>
        <dbReference type="ChEBI" id="CHEBI:57540"/>
    </ligand>
</feature>
<evidence type="ECO:0000256" key="6">
    <source>
        <dbReference type="ARBA" id="ARBA00023098"/>
    </source>
</evidence>
<keyword evidence="8 13" id="KW-1208">Phospholipid metabolism</keyword>
<comment type="similarity">
    <text evidence="1 13 17">Belongs to the NAD-dependent glycerol-3-phosphate dehydrogenase family.</text>
</comment>
<dbReference type="PIRSF" id="PIRSF000114">
    <property type="entry name" value="Glycerol-3-P_dh"/>
    <property type="match status" value="1"/>
</dbReference>
<dbReference type="PRINTS" id="PR00077">
    <property type="entry name" value="GPDHDRGNASE"/>
</dbReference>
<dbReference type="InterPro" id="IPR006109">
    <property type="entry name" value="G3P_DH_NAD-dep_C"/>
</dbReference>
<dbReference type="InterPro" id="IPR011128">
    <property type="entry name" value="G3P_DH_NAD-dep_N"/>
</dbReference>
<evidence type="ECO:0000256" key="8">
    <source>
        <dbReference type="ARBA" id="ARBA00023264"/>
    </source>
</evidence>
<evidence type="ECO:0000256" key="14">
    <source>
        <dbReference type="PIRSR" id="PIRSR000114-1"/>
    </source>
</evidence>
<feature type="binding site" evidence="13">
    <location>
        <position position="254"/>
    </location>
    <ligand>
        <name>NADPH</name>
        <dbReference type="ChEBI" id="CHEBI:57783"/>
    </ligand>
</feature>
<dbReference type="UniPathway" id="UPA00940"/>
<dbReference type="EMBL" id="LWAE01000001">
    <property type="protein sequence ID" value="KZL94420.1"/>
    <property type="molecule type" value="Genomic_DNA"/>
</dbReference>
<dbReference type="Pfam" id="PF07479">
    <property type="entry name" value="NAD_Gly3P_dh_C"/>
    <property type="match status" value="1"/>
</dbReference>
<comment type="function">
    <text evidence="13">Catalyzes the reduction of the glycolytic intermediate dihydroxyacetone phosphate (DHAP) to sn-glycerol 3-phosphate (G3P), the key precursor for phospholipid synthesis.</text>
</comment>
<dbReference type="InterPro" id="IPR006168">
    <property type="entry name" value="G3P_DH_NAD-dep"/>
</dbReference>
<dbReference type="InterPro" id="IPR013328">
    <property type="entry name" value="6PGD_dom2"/>
</dbReference>
<evidence type="ECO:0000256" key="11">
    <source>
        <dbReference type="ARBA" id="ARBA00069372"/>
    </source>
</evidence>
<dbReference type="NCBIfam" id="NF000940">
    <property type="entry name" value="PRK00094.1-2"/>
    <property type="match status" value="1"/>
</dbReference>
<dbReference type="GO" id="GO:0141152">
    <property type="term" value="F:glycerol-3-phosphate dehydrogenase (NAD+) activity"/>
    <property type="evidence" value="ECO:0007669"/>
    <property type="project" value="RHEA"/>
</dbReference>
<evidence type="ECO:0000256" key="1">
    <source>
        <dbReference type="ARBA" id="ARBA00011009"/>
    </source>
</evidence>
<feature type="binding site" evidence="13">
    <location>
        <position position="253"/>
    </location>
    <ligand>
        <name>sn-glycerol 3-phosphate</name>
        <dbReference type="ChEBI" id="CHEBI:57597"/>
    </ligand>
</feature>
<protein>
    <recommendedName>
        <fullName evidence="11 13">Glycerol-3-phosphate dehydrogenase [NAD(P)+]</fullName>
        <ecNumber evidence="10 13">1.1.1.94</ecNumber>
    </recommendedName>
    <alternativeName>
        <fullName evidence="13">NAD(P)(+)-dependent glycerol-3-phosphate dehydrogenase</fullName>
    </alternativeName>
    <alternativeName>
        <fullName evidence="12 13">NAD(P)H-dependent dihydroxyacetone-phosphate reductase</fullName>
    </alternativeName>
</protein>
<evidence type="ECO:0000313" key="21">
    <source>
        <dbReference type="Proteomes" id="UP000076603"/>
    </source>
</evidence>
<dbReference type="PROSITE" id="PS00957">
    <property type="entry name" value="NAD_G3PDH"/>
    <property type="match status" value="1"/>
</dbReference>
<organism evidence="20 21">
    <name type="scientific">Clostridium magnum DSM 2767</name>
    <dbReference type="NCBI Taxonomy" id="1121326"/>
    <lineage>
        <taxon>Bacteria</taxon>
        <taxon>Bacillati</taxon>
        <taxon>Bacillota</taxon>
        <taxon>Clostridia</taxon>
        <taxon>Eubacteriales</taxon>
        <taxon>Clostridiaceae</taxon>
        <taxon>Clostridium</taxon>
    </lineage>
</organism>
<dbReference type="GO" id="GO:0141153">
    <property type="term" value="F:glycerol-3-phosphate dehydrogenase (NADP+) activity"/>
    <property type="evidence" value="ECO:0007669"/>
    <property type="project" value="RHEA"/>
</dbReference>
<feature type="binding site" evidence="15">
    <location>
        <begin position="254"/>
        <end position="255"/>
    </location>
    <ligand>
        <name>substrate</name>
    </ligand>
</feature>
<evidence type="ECO:0000256" key="12">
    <source>
        <dbReference type="ARBA" id="ARBA00080511"/>
    </source>
</evidence>
<dbReference type="Proteomes" id="UP000076603">
    <property type="component" value="Unassembled WGS sequence"/>
</dbReference>
<feature type="binding site" evidence="16">
    <location>
        <begin position="9"/>
        <end position="14"/>
    </location>
    <ligand>
        <name>NAD(+)</name>
        <dbReference type="ChEBI" id="CHEBI:57540"/>
    </ligand>
</feature>
<keyword evidence="7 13" id="KW-0594">Phospholipid biosynthesis</keyword>
<feature type="binding site" evidence="13">
    <location>
        <position position="255"/>
    </location>
    <ligand>
        <name>sn-glycerol 3-phosphate</name>
        <dbReference type="ChEBI" id="CHEBI:57597"/>
    </ligand>
</feature>
<dbReference type="GO" id="GO:0006650">
    <property type="term" value="P:glycerophospholipid metabolic process"/>
    <property type="evidence" value="ECO:0007669"/>
    <property type="project" value="UniProtKB-UniRule"/>
</dbReference>
<evidence type="ECO:0000256" key="16">
    <source>
        <dbReference type="PIRSR" id="PIRSR000114-3"/>
    </source>
</evidence>
<evidence type="ECO:0000259" key="19">
    <source>
        <dbReference type="Pfam" id="PF07479"/>
    </source>
</evidence>
<feature type="binding site" evidence="13">
    <location>
        <position position="280"/>
    </location>
    <ligand>
        <name>NADPH</name>
        <dbReference type="ChEBI" id="CHEBI:57783"/>
    </ligand>
</feature>
<feature type="binding site" evidence="13">
    <location>
        <position position="190"/>
    </location>
    <ligand>
        <name>sn-glycerol 3-phosphate</name>
        <dbReference type="ChEBI" id="CHEBI:57597"/>
    </ligand>
</feature>
<dbReference type="RefSeq" id="WP_066619918.1">
    <property type="nucleotide sequence ID" value="NZ_FQXL01000019.1"/>
</dbReference>
<evidence type="ECO:0000256" key="7">
    <source>
        <dbReference type="ARBA" id="ARBA00023209"/>
    </source>
</evidence>
<proteinExistence type="inferred from homology"/>
<dbReference type="PATRIC" id="fig|1121326.3.peg.1445"/>
<feature type="domain" description="Glycerol-3-phosphate dehydrogenase NAD-dependent C-terminal" evidence="19">
    <location>
        <begin position="179"/>
        <end position="316"/>
    </location>
</feature>
<feature type="binding site" evidence="13">
    <location>
        <position position="254"/>
    </location>
    <ligand>
        <name>sn-glycerol 3-phosphate</name>
        <dbReference type="ChEBI" id="CHEBI:57597"/>
    </ligand>
</feature>
<dbReference type="NCBIfam" id="NF000942">
    <property type="entry name" value="PRK00094.1-4"/>
    <property type="match status" value="1"/>
</dbReference>
<keyword evidence="13" id="KW-0547">Nucleotide-binding</keyword>
<keyword evidence="2 13" id="KW-0444">Lipid biosynthesis</keyword>
<dbReference type="STRING" id="1121326.CLMAG_14730"/>
<dbReference type="InterPro" id="IPR036291">
    <property type="entry name" value="NAD(P)-bd_dom_sf"/>
</dbReference>
<feature type="binding site" evidence="13">
    <location>
        <position position="139"/>
    </location>
    <ligand>
        <name>NADPH</name>
        <dbReference type="ChEBI" id="CHEBI:57783"/>
    </ligand>
</feature>
<reference evidence="20 21" key="1">
    <citation type="submission" date="2016-04" db="EMBL/GenBank/DDBJ databases">
        <title>Genome sequence of Clostridium magnum DSM 2767.</title>
        <authorList>
            <person name="Poehlein A."/>
            <person name="Uhlig R."/>
            <person name="Fischer R."/>
            <person name="Bahl H."/>
            <person name="Daniel R."/>
        </authorList>
    </citation>
    <scope>NUCLEOTIDE SEQUENCE [LARGE SCALE GENOMIC DNA]</scope>
    <source>
        <strain evidence="20 21">DSM 2767</strain>
    </source>
</reference>
<dbReference type="GO" id="GO:0005829">
    <property type="term" value="C:cytosol"/>
    <property type="evidence" value="ECO:0007669"/>
    <property type="project" value="TreeGrafter"/>
</dbReference>
<dbReference type="GO" id="GO:0046168">
    <property type="term" value="P:glycerol-3-phosphate catabolic process"/>
    <property type="evidence" value="ECO:0007669"/>
    <property type="project" value="InterPro"/>
</dbReference>
<keyword evidence="4 13" id="KW-0560">Oxidoreductase</keyword>
<evidence type="ECO:0000259" key="18">
    <source>
        <dbReference type="Pfam" id="PF01210"/>
    </source>
</evidence>
<evidence type="ECO:0000256" key="17">
    <source>
        <dbReference type="RuleBase" id="RU000437"/>
    </source>
</evidence>
<accession>A0A162UYM4</accession>
<dbReference type="FunFam" id="3.40.50.720:FF:000019">
    <property type="entry name" value="Glycerol-3-phosphate dehydrogenase [NAD(P)+]"/>
    <property type="match status" value="1"/>
</dbReference>
<dbReference type="AlphaFoldDB" id="A0A162UYM4"/>
<feature type="binding site" evidence="13">
    <location>
        <position position="137"/>
    </location>
    <ligand>
        <name>sn-glycerol 3-phosphate</name>
        <dbReference type="ChEBI" id="CHEBI:57597"/>
    </ligand>
</feature>
<dbReference type="SUPFAM" id="SSF51735">
    <property type="entry name" value="NAD(P)-binding Rossmann-fold domains"/>
    <property type="match status" value="1"/>
</dbReference>
<comment type="caution">
    <text evidence="13">Lacks conserved residue(s) required for the propagation of feature annotation.</text>
</comment>
<dbReference type="FunFam" id="1.10.1040.10:FF:000001">
    <property type="entry name" value="Glycerol-3-phosphate dehydrogenase [NAD(P)+]"/>
    <property type="match status" value="1"/>
</dbReference>
<name>A0A162UYM4_9CLOT</name>
<dbReference type="InterPro" id="IPR008927">
    <property type="entry name" value="6-PGluconate_DH-like_C_sf"/>
</dbReference>
<feature type="binding site" evidence="13">
    <location>
        <position position="12"/>
    </location>
    <ligand>
        <name>NADPH</name>
        <dbReference type="ChEBI" id="CHEBI:57783"/>
    </ligand>
</feature>
<keyword evidence="21" id="KW-1185">Reference proteome</keyword>
<feature type="binding site" evidence="13">
    <location>
        <position position="33"/>
    </location>
    <ligand>
        <name>NADPH</name>
        <dbReference type="ChEBI" id="CHEBI:57783"/>
    </ligand>
</feature>
<feature type="binding site" evidence="16">
    <location>
        <position position="254"/>
    </location>
    <ligand>
        <name>NAD(+)</name>
        <dbReference type="ChEBI" id="CHEBI:57540"/>
    </ligand>
</feature>
<evidence type="ECO:0000256" key="2">
    <source>
        <dbReference type="ARBA" id="ARBA00022516"/>
    </source>
</evidence>
<sequence length="332" mass="35993">MCSKIAFLGGGSFGTALSIMLAKKGVLAKIWDRNKDVVDDINIKKENIRYLHGAVIPVGVEAFTDIKEVVQDSEYIVLAVPSHVVRNLCKDIREIVSENQIIISIAKGIEAGSGKRLSQVISEELPNNSVVILSGPSHAEEVAQDIPTTVVVASEKMEYAKKVQDLFMTNKFRVYTNEDIIGVEIGGAVKNIIALAAGVSDGIGYGDNTKAALMTRGMSEIVRIGTKLGGKKETFAGLTGIGDLIVTCTSMHSRNRRAGILIGKGSTAEEATREIGMVVEGIKACKAFYELKEKLGISMPITDVLYKVIFEGKEPKYGVYELMTRDKKGEEY</sequence>
<feature type="binding site" evidence="15">
    <location>
        <position position="107"/>
    </location>
    <ligand>
        <name>substrate</name>
    </ligand>
</feature>
<dbReference type="HAMAP" id="MF_00394">
    <property type="entry name" value="NAD_Glyc3P_dehydrog"/>
    <property type="match status" value="1"/>
</dbReference>
<dbReference type="Gene3D" id="1.10.1040.10">
    <property type="entry name" value="N-(1-d-carboxylethyl)-l-norvaline Dehydrogenase, domain 2"/>
    <property type="match status" value="1"/>
</dbReference>
<feature type="binding site" evidence="13">
    <location>
        <position position="278"/>
    </location>
    <ligand>
        <name>NADPH</name>
        <dbReference type="ChEBI" id="CHEBI:57783"/>
    </ligand>
</feature>
<comment type="catalytic activity">
    <reaction evidence="13">
        <text>sn-glycerol 3-phosphate + NAD(+) = dihydroxyacetone phosphate + NADH + H(+)</text>
        <dbReference type="Rhea" id="RHEA:11092"/>
        <dbReference type="ChEBI" id="CHEBI:15378"/>
        <dbReference type="ChEBI" id="CHEBI:57540"/>
        <dbReference type="ChEBI" id="CHEBI:57597"/>
        <dbReference type="ChEBI" id="CHEBI:57642"/>
        <dbReference type="ChEBI" id="CHEBI:57945"/>
        <dbReference type="EC" id="1.1.1.94"/>
    </reaction>
</comment>
<comment type="pathway">
    <text evidence="13">Membrane lipid metabolism; glycerophospholipid metabolism.</text>
</comment>
<gene>
    <name evidence="13 20" type="primary">gpsA</name>
    <name evidence="20" type="ORF">CLMAG_14730</name>
</gene>
<dbReference type="GO" id="GO:0005975">
    <property type="term" value="P:carbohydrate metabolic process"/>
    <property type="evidence" value="ECO:0007669"/>
    <property type="project" value="InterPro"/>
</dbReference>
<evidence type="ECO:0000256" key="5">
    <source>
        <dbReference type="ARBA" id="ARBA00023027"/>
    </source>
</evidence>
<evidence type="ECO:0000256" key="3">
    <source>
        <dbReference type="ARBA" id="ARBA00022857"/>
    </source>
</evidence>
<dbReference type="GO" id="GO:0046167">
    <property type="term" value="P:glycerol-3-phosphate biosynthetic process"/>
    <property type="evidence" value="ECO:0007669"/>
    <property type="project" value="UniProtKB-UniRule"/>
</dbReference>
<evidence type="ECO:0000256" key="15">
    <source>
        <dbReference type="PIRSR" id="PIRSR000114-2"/>
    </source>
</evidence>
<dbReference type="Gene3D" id="3.40.50.720">
    <property type="entry name" value="NAD(P)-binding Rossmann-like Domain"/>
    <property type="match status" value="1"/>
</dbReference>
<feature type="binding site" evidence="13">
    <location>
        <position position="243"/>
    </location>
    <ligand>
        <name>sn-glycerol 3-phosphate</name>
        <dbReference type="ChEBI" id="CHEBI:57597"/>
    </ligand>
</feature>
<dbReference type="Pfam" id="PF01210">
    <property type="entry name" value="NAD_Gly3P_dh_N"/>
    <property type="match status" value="1"/>
</dbReference>
<feature type="binding site" evidence="13">
    <location>
        <position position="135"/>
    </location>
    <ligand>
        <name>sn-glycerol 3-phosphate</name>
        <dbReference type="ChEBI" id="CHEBI:57597"/>
    </ligand>
</feature>
<comment type="catalytic activity">
    <reaction evidence="9">
        <text>sn-glycerol 3-phosphate + NADP(+) = dihydroxyacetone phosphate + NADPH + H(+)</text>
        <dbReference type="Rhea" id="RHEA:11096"/>
        <dbReference type="ChEBI" id="CHEBI:15378"/>
        <dbReference type="ChEBI" id="CHEBI:57597"/>
        <dbReference type="ChEBI" id="CHEBI:57642"/>
        <dbReference type="ChEBI" id="CHEBI:57783"/>
        <dbReference type="ChEBI" id="CHEBI:58349"/>
        <dbReference type="EC" id="1.1.1.94"/>
    </reaction>
    <physiologicalReaction direction="right-to-left" evidence="9">
        <dbReference type="Rhea" id="RHEA:11098"/>
    </physiologicalReaction>
</comment>
<feature type="binding site" evidence="13">
    <location>
        <position position="13"/>
    </location>
    <ligand>
        <name>NADPH</name>
        <dbReference type="ChEBI" id="CHEBI:57783"/>
    </ligand>
</feature>
<evidence type="ECO:0000256" key="4">
    <source>
        <dbReference type="ARBA" id="ARBA00023002"/>
    </source>
</evidence>
<keyword evidence="3 13" id="KW-0521">NADP</keyword>
<keyword evidence="13" id="KW-0963">Cytoplasm</keyword>
<keyword evidence="6 13" id="KW-0443">Lipid metabolism</keyword>
<feature type="binding site" evidence="13">
    <location>
        <position position="107"/>
    </location>
    <ligand>
        <name>sn-glycerol 3-phosphate</name>
        <dbReference type="ChEBI" id="CHEBI:57597"/>
    </ligand>
</feature>
<feature type="active site" description="Proton acceptor" evidence="13 14">
    <location>
        <position position="190"/>
    </location>
</feature>
<keyword evidence="5 13" id="KW-0520">NAD</keyword>
<feature type="binding site" evidence="13">
    <location>
        <position position="50"/>
    </location>
    <ligand>
        <name>NADPH</name>
        <dbReference type="ChEBI" id="CHEBI:57783"/>
    </ligand>
</feature>
<comment type="subcellular location">
    <subcellularLocation>
        <location evidence="13">Cytoplasm</location>
    </subcellularLocation>
</comment>
<dbReference type="SUPFAM" id="SSF48179">
    <property type="entry name" value="6-phosphogluconate dehydrogenase C-terminal domain-like"/>
    <property type="match status" value="1"/>
</dbReference>
<dbReference type="GO" id="GO:0008654">
    <property type="term" value="P:phospholipid biosynthetic process"/>
    <property type="evidence" value="ECO:0007669"/>
    <property type="project" value="UniProtKB-KW"/>
</dbReference>
<evidence type="ECO:0000256" key="9">
    <source>
        <dbReference type="ARBA" id="ARBA00052716"/>
    </source>
</evidence>
<feature type="domain" description="Glycerol-3-phosphate dehydrogenase NAD-dependent N-terminal" evidence="18">
    <location>
        <begin position="4"/>
        <end position="159"/>
    </location>
</feature>
<dbReference type="NCBIfam" id="NF000941">
    <property type="entry name" value="PRK00094.1-3"/>
    <property type="match status" value="1"/>
</dbReference>
<feature type="binding site" evidence="13">
    <location>
        <position position="107"/>
    </location>
    <ligand>
        <name>NADPH</name>
        <dbReference type="ChEBI" id="CHEBI:57783"/>
    </ligand>
</feature>
<dbReference type="GO" id="GO:0051287">
    <property type="term" value="F:NAD binding"/>
    <property type="evidence" value="ECO:0007669"/>
    <property type="project" value="InterPro"/>
</dbReference>
<comment type="caution">
    <text evidence="20">The sequence shown here is derived from an EMBL/GenBank/DDBJ whole genome shotgun (WGS) entry which is preliminary data.</text>
</comment>